<protein>
    <recommendedName>
        <fullName evidence="7">MrpA C-terminal/MbhD domain-containing protein</fullName>
    </recommendedName>
</protein>
<reference evidence="9" key="1">
    <citation type="submission" date="2017-09" db="EMBL/GenBank/DDBJ databases">
        <title>Depth-based differentiation of microbial function through sediment-hosted aquifers and enrichment of novel symbionts in the deep terrestrial subsurface.</title>
        <authorList>
            <person name="Probst A.J."/>
            <person name="Ladd B."/>
            <person name="Jarett J.K."/>
            <person name="Geller-Mcgrath D.E."/>
            <person name="Sieber C.M.K."/>
            <person name="Emerson J.B."/>
            <person name="Anantharaman K."/>
            <person name="Thomas B.C."/>
            <person name="Malmstrom R."/>
            <person name="Stieglmeier M."/>
            <person name="Klingl A."/>
            <person name="Woyke T."/>
            <person name="Ryan C.M."/>
            <person name="Banfield J.F."/>
        </authorList>
    </citation>
    <scope>NUCLEOTIDE SEQUENCE [LARGE SCALE GENOMIC DNA]</scope>
</reference>
<evidence type="ECO:0000259" key="7">
    <source>
        <dbReference type="Pfam" id="PF13244"/>
    </source>
</evidence>
<feature type="domain" description="MrpA C-terminal/MbhD" evidence="7">
    <location>
        <begin position="7"/>
        <end position="71"/>
    </location>
</feature>
<dbReference type="InterPro" id="IPR042106">
    <property type="entry name" value="Nuo/plastoQ_OxRdtase_6_NuoJ"/>
</dbReference>
<evidence type="ECO:0000313" key="8">
    <source>
        <dbReference type="EMBL" id="PIZ17165.1"/>
    </source>
</evidence>
<feature type="transmembrane region" description="Helical" evidence="6">
    <location>
        <begin position="50"/>
        <end position="69"/>
    </location>
</feature>
<keyword evidence="5 6" id="KW-0472">Membrane</keyword>
<evidence type="ECO:0000256" key="6">
    <source>
        <dbReference type="SAM" id="Phobius"/>
    </source>
</evidence>
<keyword evidence="2" id="KW-1003">Cell membrane</keyword>
<evidence type="ECO:0000256" key="2">
    <source>
        <dbReference type="ARBA" id="ARBA00022475"/>
    </source>
</evidence>
<keyword evidence="3 6" id="KW-0812">Transmembrane</keyword>
<organism evidence="8 9">
    <name type="scientific">Candidatus Desantisbacteria bacterium CG_4_10_14_0_8_um_filter_39_17</name>
    <dbReference type="NCBI Taxonomy" id="1974542"/>
    <lineage>
        <taxon>Bacteria</taxon>
        <taxon>Candidatus Desantisiibacteriota</taxon>
    </lineage>
</organism>
<comment type="caution">
    <text evidence="8">The sequence shown here is derived from an EMBL/GenBank/DDBJ whole genome shotgun (WGS) entry which is preliminary data.</text>
</comment>
<dbReference type="AlphaFoldDB" id="A0A2H9PCT7"/>
<evidence type="ECO:0000256" key="3">
    <source>
        <dbReference type="ARBA" id="ARBA00022692"/>
    </source>
</evidence>
<evidence type="ECO:0000256" key="1">
    <source>
        <dbReference type="ARBA" id="ARBA00004651"/>
    </source>
</evidence>
<dbReference type="GO" id="GO:0005886">
    <property type="term" value="C:plasma membrane"/>
    <property type="evidence" value="ECO:0007669"/>
    <property type="project" value="UniProtKB-SubCell"/>
</dbReference>
<keyword evidence="4 6" id="KW-1133">Transmembrane helix</keyword>
<name>A0A2H9PCT7_9BACT</name>
<evidence type="ECO:0000256" key="4">
    <source>
        <dbReference type="ARBA" id="ARBA00022989"/>
    </source>
</evidence>
<gene>
    <name evidence="8" type="ORF">COY51_01020</name>
</gene>
<proteinExistence type="predicted"/>
<sequence>MIESFLIILLISAVISLELKDLLCSVITLALFSLFLAATFYYLQAPDVAIAEAAIGAGLSTVIFILAISKTVRKDE</sequence>
<dbReference type="EMBL" id="PFMS01000022">
    <property type="protein sequence ID" value="PIZ17165.1"/>
    <property type="molecule type" value="Genomic_DNA"/>
</dbReference>
<evidence type="ECO:0000313" key="9">
    <source>
        <dbReference type="Proteomes" id="UP000234145"/>
    </source>
</evidence>
<dbReference type="Pfam" id="PF13244">
    <property type="entry name" value="MbhD"/>
    <property type="match status" value="1"/>
</dbReference>
<dbReference type="InterPro" id="IPR025383">
    <property type="entry name" value="MrpA_C/MbhD"/>
</dbReference>
<dbReference type="Gene3D" id="1.20.120.1200">
    <property type="entry name" value="NADH-ubiquinone/plastoquinone oxidoreductase chain 6, subunit NuoJ"/>
    <property type="match status" value="1"/>
</dbReference>
<accession>A0A2H9PCT7</accession>
<dbReference type="Proteomes" id="UP000234145">
    <property type="component" value="Unassembled WGS sequence"/>
</dbReference>
<comment type="subcellular location">
    <subcellularLocation>
        <location evidence="1">Cell membrane</location>
        <topology evidence="1">Multi-pass membrane protein</topology>
    </subcellularLocation>
</comment>
<evidence type="ECO:0000256" key="5">
    <source>
        <dbReference type="ARBA" id="ARBA00023136"/>
    </source>
</evidence>
<feature type="transmembrane region" description="Helical" evidence="6">
    <location>
        <begin position="26"/>
        <end position="43"/>
    </location>
</feature>